<reference evidence="18" key="1">
    <citation type="journal article" date="2019" name="Int. J. Syst. Evol. Microbiol.">
        <title>The Global Catalogue of Microorganisms (GCM) 10K type strain sequencing project: providing services to taxonomists for standard genome sequencing and annotation.</title>
        <authorList>
            <consortium name="The Broad Institute Genomics Platform"/>
            <consortium name="The Broad Institute Genome Sequencing Center for Infectious Disease"/>
            <person name="Wu L."/>
            <person name="Ma J."/>
        </authorList>
    </citation>
    <scope>NUCLEOTIDE SEQUENCE [LARGE SCALE GENOMIC DNA]</scope>
    <source>
        <strain evidence="18">JCM 14901</strain>
    </source>
</reference>
<dbReference type="PRINTS" id="PR01435">
    <property type="entry name" value="NPOXDRDTASE5"/>
</dbReference>
<comment type="subcellular location">
    <subcellularLocation>
        <location evidence="1">Cell membrane</location>
        <topology evidence="1">Multi-pass membrane protein</topology>
    </subcellularLocation>
    <subcellularLocation>
        <location evidence="9">Membrane</location>
        <topology evidence="9">Multi-pass membrane protein</topology>
    </subcellularLocation>
</comment>
<feature type="transmembrane region" description="Helical" evidence="11">
    <location>
        <begin position="653"/>
        <end position="672"/>
    </location>
</feature>
<dbReference type="Pfam" id="PF20501">
    <property type="entry name" value="MbhE"/>
    <property type="match status" value="1"/>
</dbReference>
<keyword evidence="6 11" id="KW-1133">Transmembrane helix</keyword>
<feature type="transmembrane region" description="Helical" evidence="11">
    <location>
        <begin position="572"/>
        <end position="592"/>
    </location>
</feature>
<evidence type="ECO:0000256" key="3">
    <source>
        <dbReference type="ARBA" id="ARBA00022449"/>
    </source>
</evidence>
<feature type="transmembrane region" description="Helical" evidence="11">
    <location>
        <begin position="692"/>
        <end position="712"/>
    </location>
</feature>
<feature type="transmembrane region" description="Helical" evidence="11">
    <location>
        <begin position="893"/>
        <end position="913"/>
    </location>
</feature>
<dbReference type="InterPro" id="IPR050616">
    <property type="entry name" value="CPA3_Na-H_Antiporter_A"/>
</dbReference>
<evidence type="ECO:0000256" key="7">
    <source>
        <dbReference type="ARBA" id="ARBA00023065"/>
    </source>
</evidence>
<dbReference type="InterPro" id="IPR025383">
    <property type="entry name" value="MrpA_C/MbhD"/>
</dbReference>
<evidence type="ECO:0000256" key="8">
    <source>
        <dbReference type="ARBA" id="ARBA00023136"/>
    </source>
</evidence>
<dbReference type="Pfam" id="PF04039">
    <property type="entry name" value="MnhB"/>
    <property type="match status" value="1"/>
</dbReference>
<proteinExistence type="predicted"/>
<feature type="transmembrane region" description="Helical" evidence="11">
    <location>
        <begin position="629"/>
        <end position="647"/>
    </location>
</feature>
<feature type="transmembrane region" description="Helical" evidence="11">
    <location>
        <begin position="294"/>
        <end position="313"/>
    </location>
</feature>
<keyword evidence="18" id="KW-1185">Reference proteome</keyword>
<dbReference type="InterPro" id="IPR007182">
    <property type="entry name" value="MnhB"/>
</dbReference>
<evidence type="ECO:0000313" key="17">
    <source>
        <dbReference type="EMBL" id="GAA1955103.1"/>
    </source>
</evidence>
<dbReference type="RefSeq" id="WP_344093249.1">
    <property type="nucleotide sequence ID" value="NZ_BAAAOG010000002.1"/>
</dbReference>
<feature type="transmembrane region" description="Helical" evidence="11">
    <location>
        <begin position="855"/>
        <end position="872"/>
    </location>
</feature>
<evidence type="ECO:0000259" key="13">
    <source>
        <dbReference type="Pfam" id="PF00662"/>
    </source>
</evidence>
<evidence type="ECO:0000259" key="16">
    <source>
        <dbReference type="Pfam" id="PF20501"/>
    </source>
</evidence>
<dbReference type="InterPro" id="IPR001516">
    <property type="entry name" value="Proton_antipo_N"/>
</dbReference>
<gene>
    <name evidence="17" type="ORF">GCM10009776_16390</name>
</gene>
<feature type="transmembrane region" description="Helical" evidence="11">
    <location>
        <begin position="828"/>
        <end position="849"/>
    </location>
</feature>
<evidence type="ECO:0000256" key="11">
    <source>
        <dbReference type="SAM" id="Phobius"/>
    </source>
</evidence>
<feature type="domain" description="NADH:quinone oxidoreductase/Mrp antiporter transmembrane" evidence="12">
    <location>
        <begin position="126"/>
        <end position="396"/>
    </location>
</feature>
<keyword evidence="4" id="KW-1003">Cell membrane</keyword>
<dbReference type="Proteomes" id="UP001499933">
    <property type="component" value="Unassembled WGS sequence"/>
</dbReference>
<evidence type="ECO:0000256" key="4">
    <source>
        <dbReference type="ARBA" id="ARBA00022475"/>
    </source>
</evidence>
<keyword evidence="7" id="KW-0406">Ion transport</keyword>
<feature type="domain" description="Na+/H+ antiporter MnhB subunit-related protein" evidence="14">
    <location>
        <begin position="829"/>
        <end position="952"/>
    </location>
</feature>
<feature type="transmembrane region" description="Helical" evidence="11">
    <location>
        <begin position="604"/>
        <end position="622"/>
    </location>
</feature>
<feature type="transmembrane region" description="Helical" evidence="11">
    <location>
        <begin position="105"/>
        <end position="123"/>
    </location>
</feature>
<protein>
    <submittedName>
        <fullName evidence="17">Na+/H+ antiporter subunit A</fullName>
    </submittedName>
</protein>
<dbReference type="NCBIfam" id="NF009284">
    <property type="entry name" value="PRK12644.1"/>
    <property type="match status" value="1"/>
</dbReference>
<dbReference type="InterPro" id="IPR001750">
    <property type="entry name" value="ND/Mrp_TM"/>
</dbReference>
<dbReference type="PRINTS" id="PR01434">
    <property type="entry name" value="NADHDHGNASE5"/>
</dbReference>
<feature type="domain" description="MrpA C-terminal/MbhD" evidence="15">
    <location>
        <begin position="613"/>
        <end position="676"/>
    </location>
</feature>
<evidence type="ECO:0000259" key="14">
    <source>
        <dbReference type="Pfam" id="PF04039"/>
    </source>
</evidence>
<evidence type="ECO:0000256" key="5">
    <source>
        <dbReference type="ARBA" id="ARBA00022692"/>
    </source>
</evidence>
<feature type="transmembrane region" description="Helical" evidence="11">
    <location>
        <begin position="406"/>
        <end position="431"/>
    </location>
</feature>
<dbReference type="EMBL" id="BAAAOG010000002">
    <property type="protein sequence ID" value="GAA1955103.1"/>
    <property type="molecule type" value="Genomic_DNA"/>
</dbReference>
<evidence type="ECO:0000256" key="6">
    <source>
        <dbReference type="ARBA" id="ARBA00022989"/>
    </source>
</evidence>
<feature type="transmembrane region" description="Helical" evidence="11">
    <location>
        <begin position="511"/>
        <end position="530"/>
    </location>
</feature>
<accession>A0ABP5BZ19</accession>
<evidence type="ECO:0000256" key="2">
    <source>
        <dbReference type="ARBA" id="ARBA00022448"/>
    </source>
</evidence>
<organism evidence="17 18">
    <name type="scientific">Microbacterium deminutum</name>
    <dbReference type="NCBI Taxonomy" id="344164"/>
    <lineage>
        <taxon>Bacteria</taxon>
        <taxon>Bacillati</taxon>
        <taxon>Actinomycetota</taxon>
        <taxon>Actinomycetes</taxon>
        <taxon>Micrococcales</taxon>
        <taxon>Microbacteriaceae</taxon>
        <taxon>Microbacterium</taxon>
    </lineage>
</organism>
<feature type="transmembrane region" description="Helical" evidence="11">
    <location>
        <begin position="238"/>
        <end position="263"/>
    </location>
</feature>
<name>A0ABP5BZ19_9MICO</name>
<dbReference type="PANTHER" id="PTHR43373">
    <property type="entry name" value="NA(+)/H(+) ANTIPORTER SUBUNIT"/>
    <property type="match status" value="1"/>
</dbReference>
<feature type="transmembrane region" description="Helical" evidence="11">
    <location>
        <begin position="129"/>
        <end position="150"/>
    </location>
</feature>
<evidence type="ECO:0000256" key="1">
    <source>
        <dbReference type="ARBA" id="ARBA00004651"/>
    </source>
</evidence>
<keyword evidence="5 9" id="KW-0812">Transmembrane</keyword>
<feature type="transmembrane region" description="Helical" evidence="11">
    <location>
        <begin position="77"/>
        <end position="98"/>
    </location>
</feature>
<feature type="transmembrane region" description="Helical" evidence="11">
    <location>
        <begin position="269"/>
        <end position="287"/>
    </location>
</feature>
<comment type="caution">
    <text evidence="17">The sequence shown here is derived from an EMBL/GenBank/DDBJ whole genome shotgun (WGS) entry which is preliminary data.</text>
</comment>
<keyword evidence="8 11" id="KW-0472">Membrane</keyword>
<feature type="domain" description="MrpA C-terminal/MbhE" evidence="16">
    <location>
        <begin position="693"/>
        <end position="766"/>
    </location>
</feature>
<feature type="transmembrane region" description="Helical" evidence="11">
    <location>
        <begin position="319"/>
        <end position="342"/>
    </location>
</feature>
<dbReference type="Pfam" id="PF00361">
    <property type="entry name" value="Proton_antipo_M"/>
    <property type="match status" value="1"/>
</dbReference>
<feature type="transmembrane region" description="Helical" evidence="11">
    <location>
        <begin position="933"/>
        <end position="955"/>
    </location>
</feature>
<feature type="transmembrane region" description="Helical" evidence="11">
    <location>
        <begin position="752"/>
        <end position="769"/>
    </location>
</feature>
<sequence length="981" mass="103188">MLLLLGAFALLPMLLPWLVARIGPRAFYVAAALPIAAFVQAAIMTPAVMAGDTPFQTFDWIAPLGIQLSMRMDTLSWLMALIVTGVGALVMLYCRWYFRDKADGLGQFAAVLLAFAGAMYGLVLTDDLVMLVMFWEVTSVLSYLLIGFYNRRAVSRRAALQALLVTTLGGLVMLIGVVLLVVDAGTSSISTILAHAPTGPVVDASLVLLLVGALSKSAIFPFHFWLPGAMAAPTPVSAYLHAAAMVKAGIYLIARLAPVFAVAPTWRPIVVVLGVVTILLGGFQALRETDLKRILAFGTVSQLGLLTVVLGFGTQDAALAGLALLLSHALFKSALFLVVGIIDRQLNTRDIGGLSGVGRQAPVMAAFSMIAVASMIGIVPTIGFVAKEGAIAALLHEAVGGSLWGIVAFWGVALGSVLTAGYGIRFIWGAFWTKRDAVGAPRPRTEWPDPPIGFLGAPVLLSSLTIVAGFAAPLLDAAFAPYAAQAPAATPGVPPPEHPAHLALWHGLEPALWISLTTIAIGVIVFLFTVRVPLARRVLPFSAPEVYNAALRGIAQLSVVTTSFTQRGSLPVYVGTIFIVFVAAQGTALLAGSDWKAQLDAYQTPMQLMVAPIMIIAGLIAVRAKKRYTGVVLVSVTGLGMVLLFATSGAPDLALTQILVETVTLVAFALVLRRIPSRLGEHNASVWPVARALLGAAVGVTMALVALVATGARTDVSVSTQWSALAYHLGHGKNVVNVALVDLRGWDTMGELSVLILAATGVASLVFVTHRADTLSTLTAPLPPTTGRGRRPLVETSEGIKSRHDAPGVRRTAWLVGGQRVRPENRSIILEVVVRILFHSIIIVSLYLLFAGHSLPGGGFAGGLVAGMALVMRYVAGGRYELGAAAPTDAGRLLGAGMSIAIACAIIPVFFGAAPLTSAFFEADLPVVGHLEFVTSTLFDIGVYLVVIGLVLDVLRSLGAEVDRQALELRASARRRQAVSR</sequence>
<dbReference type="Pfam" id="PF13244">
    <property type="entry name" value="MbhD"/>
    <property type="match status" value="1"/>
</dbReference>
<evidence type="ECO:0000259" key="12">
    <source>
        <dbReference type="Pfam" id="PF00361"/>
    </source>
</evidence>
<feature type="transmembrane region" description="Helical" evidence="11">
    <location>
        <begin position="363"/>
        <end position="386"/>
    </location>
</feature>
<evidence type="ECO:0000259" key="15">
    <source>
        <dbReference type="Pfam" id="PF13244"/>
    </source>
</evidence>
<feature type="transmembrane region" description="Helical" evidence="11">
    <location>
        <begin position="162"/>
        <end position="182"/>
    </location>
</feature>
<evidence type="ECO:0000256" key="9">
    <source>
        <dbReference type="RuleBase" id="RU000320"/>
    </source>
</evidence>
<feature type="transmembrane region" description="Helical" evidence="11">
    <location>
        <begin position="202"/>
        <end position="226"/>
    </location>
</feature>
<dbReference type="InterPro" id="IPR046806">
    <property type="entry name" value="MrpA_C/MbhE"/>
</dbReference>
<evidence type="ECO:0000313" key="18">
    <source>
        <dbReference type="Proteomes" id="UP001499933"/>
    </source>
</evidence>
<dbReference type="Pfam" id="PF00662">
    <property type="entry name" value="Proton_antipo_N"/>
    <property type="match status" value="1"/>
</dbReference>
<dbReference type="PANTHER" id="PTHR43373:SF1">
    <property type="entry name" value="NA(+)_H(+) ANTIPORTER SUBUNIT A"/>
    <property type="match status" value="1"/>
</dbReference>
<feature type="region of interest" description="Disordered" evidence="10">
    <location>
        <begin position="779"/>
        <end position="801"/>
    </location>
</feature>
<keyword evidence="2" id="KW-0813">Transport</keyword>
<keyword evidence="3" id="KW-0050">Antiport</keyword>
<evidence type="ECO:0000256" key="10">
    <source>
        <dbReference type="SAM" id="MobiDB-lite"/>
    </source>
</evidence>
<feature type="domain" description="NADH-Ubiquinone oxidoreductase (complex I) chain 5 N-terminal" evidence="13">
    <location>
        <begin position="63"/>
        <end position="100"/>
    </location>
</feature>
<feature type="transmembrane region" description="Helical" evidence="11">
    <location>
        <begin position="452"/>
        <end position="472"/>
    </location>
</feature>